<dbReference type="EMBL" id="DNWC01000015">
    <property type="protein sequence ID" value="HBJ07538.1"/>
    <property type="molecule type" value="Genomic_DNA"/>
</dbReference>
<dbReference type="Pfam" id="PF00210">
    <property type="entry name" value="Ferritin"/>
    <property type="match status" value="1"/>
</dbReference>
<reference evidence="5 6" key="1">
    <citation type="journal article" date="2018" name="Nat. Biotechnol.">
        <title>A standardized bacterial taxonomy based on genome phylogeny substantially revises the tree of life.</title>
        <authorList>
            <person name="Parks D.H."/>
            <person name="Chuvochina M."/>
            <person name="Waite D.W."/>
            <person name="Rinke C."/>
            <person name="Skarshewski A."/>
            <person name="Chaumeil P.A."/>
            <person name="Hugenholtz P."/>
        </authorList>
    </citation>
    <scope>NUCLEOTIDE SEQUENCE [LARGE SCALE GENOMIC DNA]</scope>
    <source>
        <strain evidence="5">UBA11482</strain>
    </source>
</reference>
<dbReference type="InterPro" id="IPR009078">
    <property type="entry name" value="Ferritin-like_SF"/>
</dbReference>
<evidence type="ECO:0000256" key="3">
    <source>
        <dbReference type="PIRSR" id="PIRSR018063-50"/>
    </source>
</evidence>
<keyword evidence="3" id="KW-0479">Metal-binding</keyword>
<dbReference type="InterPro" id="IPR014490">
    <property type="entry name" value="Dps-like"/>
</dbReference>
<keyword evidence="1" id="KW-0409">Iron storage</keyword>
<dbReference type="PANTHER" id="PTHR30295:SF1">
    <property type="entry name" value="DNA PROTECTION DURING STARVATION PROTEIN"/>
    <property type="match status" value="1"/>
</dbReference>
<gene>
    <name evidence="5" type="ORF">DDY73_00900</name>
</gene>
<dbReference type="GO" id="GO:0020037">
    <property type="term" value="F:heme binding"/>
    <property type="evidence" value="ECO:0007669"/>
    <property type="project" value="TreeGrafter"/>
</dbReference>
<feature type="binding site" evidence="3">
    <location>
        <position position="29"/>
    </location>
    <ligand>
        <name>Fe cation</name>
        <dbReference type="ChEBI" id="CHEBI:24875"/>
    </ligand>
</feature>
<protein>
    <submittedName>
        <fullName evidence="5">Ferritin</fullName>
    </submittedName>
</protein>
<evidence type="ECO:0000313" key="5">
    <source>
        <dbReference type="EMBL" id="HBJ07538.1"/>
    </source>
</evidence>
<name>A0A316R2W8_9BACT</name>
<dbReference type="GO" id="GO:0005829">
    <property type="term" value="C:cytosol"/>
    <property type="evidence" value="ECO:0007669"/>
    <property type="project" value="TreeGrafter"/>
</dbReference>
<comment type="caution">
    <text evidence="5">The sequence shown here is derived from an EMBL/GenBank/DDBJ whole genome shotgun (WGS) entry which is preliminary data.</text>
</comment>
<feature type="binding site" evidence="3">
    <location>
        <position position="149"/>
    </location>
    <ligand>
        <name>Fe cation</name>
        <dbReference type="ChEBI" id="CHEBI:24875"/>
    </ligand>
</feature>
<dbReference type="Proteomes" id="UP000262954">
    <property type="component" value="Unassembled WGS sequence"/>
</dbReference>
<evidence type="ECO:0000256" key="2">
    <source>
        <dbReference type="ARBA" id="ARBA00023004"/>
    </source>
</evidence>
<dbReference type="CDD" id="cd01052">
    <property type="entry name" value="DPSL"/>
    <property type="match status" value="1"/>
</dbReference>
<dbReference type="SUPFAM" id="SSF47240">
    <property type="entry name" value="Ferritin-like"/>
    <property type="match status" value="1"/>
</dbReference>
<dbReference type="GO" id="GO:0008199">
    <property type="term" value="F:ferric iron binding"/>
    <property type="evidence" value="ECO:0007669"/>
    <property type="project" value="InterPro"/>
</dbReference>
<evidence type="ECO:0000313" key="6">
    <source>
        <dbReference type="Proteomes" id="UP000262954"/>
    </source>
</evidence>
<feature type="binding site" evidence="3">
    <location>
        <position position="114"/>
    </location>
    <ligand>
        <name>Fe cation</name>
        <dbReference type="ChEBI" id="CHEBI:24875"/>
    </ligand>
</feature>
<feature type="domain" description="Ferritin-like diiron" evidence="4">
    <location>
        <begin position="12"/>
        <end position="164"/>
    </location>
</feature>
<dbReference type="InterPro" id="IPR009040">
    <property type="entry name" value="Ferritin-like_diiron"/>
</dbReference>
<dbReference type="PANTHER" id="PTHR30295">
    <property type="entry name" value="BACTERIOFERRITIN"/>
    <property type="match status" value="1"/>
</dbReference>
<dbReference type="RefSeq" id="WP_270214258.1">
    <property type="nucleotide sequence ID" value="NZ_JAQDEG010000018.1"/>
</dbReference>
<organism evidence="5 6">
    <name type="scientific">Coprobacter fastidiosus</name>
    <dbReference type="NCBI Taxonomy" id="1099853"/>
    <lineage>
        <taxon>Bacteria</taxon>
        <taxon>Pseudomonadati</taxon>
        <taxon>Bacteroidota</taxon>
        <taxon>Bacteroidia</taxon>
        <taxon>Bacteroidales</taxon>
        <taxon>Barnesiellaceae</taxon>
        <taxon>Coprobacter</taxon>
    </lineage>
</organism>
<dbReference type="InterPro" id="IPR033921">
    <property type="entry name" value="DPSL_diiron-bd_dom"/>
</dbReference>
<dbReference type="InterPro" id="IPR012347">
    <property type="entry name" value="Ferritin-like"/>
</dbReference>
<dbReference type="GO" id="GO:0006879">
    <property type="term" value="P:intracellular iron ion homeostasis"/>
    <property type="evidence" value="ECO:0007669"/>
    <property type="project" value="UniProtKB-KW"/>
</dbReference>
<feature type="binding site" evidence="3">
    <location>
        <position position="146"/>
    </location>
    <ligand>
        <name>Fe cation</name>
        <dbReference type="ChEBI" id="CHEBI:24875"/>
    </ligand>
</feature>
<keyword evidence="2 3" id="KW-0408">Iron</keyword>
<dbReference type="GO" id="GO:0004322">
    <property type="term" value="F:ferroxidase activity"/>
    <property type="evidence" value="ECO:0007669"/>
    <property type="project" value="TreeGrafter"/>
</dbReference>
<sequence>MAKGSLEILKNKIDVSKVLEQLNAALSEEWLSFYQYWIGALMAEGAMRAEIQKELQKHAEAEYKHAKLVADRIIELEGVPVLNPKKWFELARCQYSAPDDFDVQKILFQNVIAERCAIKRYEDIASFTEGIDFTTCNMAKFILAEEEDHEQDLQDYLDDIARMKKDILNK</sequence>
<dbReference type="AlphaFoldDB" id="A0A316R2W8"/>
<accession>A0A316R2W8</accession>
<dbReference type="Gene3D" id="1.20.1260.10">
    <property type="match status" value="1"/>
</dbReference>
<evidence type="ECO:0000256" key="1">
    <source>
        <dbReference type="ARBA" id="ARBA00022434"/>
    </source>
</evidence>
<evidence type="ECO:0000259" key="4">
    <source>
        <dbReference type="PROSITE" id="PS50905"/>
    </source>
</evidence>
<proteinExistence type="predicted"/>
<dbReference type="PIRSF" id="PIRSF018063">
    <property type="entry name" value="Ferrtn_UCP018063"/>
    <property type="match status" value="1"/>
</dbReference>
<dbReference type="PROSITE" id="PS50905">
    <property type="entry name" value="FERRITIN_LIKE"/>
    <property type="match status" value="1"/>
</dbReference>
<feature type="binding site" evidence="3">
    <location>
        <position position="65"/>
    </location>
    <ligand>
        <name>Fe cation</name>
        <dbReference type="ChEBI" id="CHEBI:24875"/>
    </ligand>
</feature>
<dbReference type="InterPro" id="IPR008331">
    <property type="entry name" value="Ferritin_DPS_dom"/>
</dbReference>